<sequence length="233" mass="24747">MITGEAWPVAKRKGDTVIGGTLNENGVLHVQLAWFVAGKINGYPKSWIPSSMDSFQLDLQFGISVMVITCPCALGLATPTAVMVGTGVGASHGVLTKGRHALESVHKELVAATEVNSEHPLAKAVIEYAKKFREDEEHHIWPEAQVLFPLQATVKVIRVIAISDPLKLDVWKSIGAGTDIAVGAIDIVLMKSNNIWALGYNLLGIPTAAGGPFPINWISSTSVGCRGSNGSLT</sequence>
<dbReference type="Proteomes" id="UP000541444">
    <property type="component" value="Unassembled WGS sequence"/>
</dbReference>
<dbReference type="GO" id="GO:0000166">
    <property type="term" value="F:nucleotide binding"/>
    <property type="evidence" value="ECO:0007669"/>
    <property type="project" value="InterPro"/>
</dbReference>
<protein>
    <submittedName>
        <fullName evidence="2">Uncharacterized protein</fullName>
    </submittedName>
</protein>
<feature type="non-terminal residue" evidence="2">
    <location>
        <position position="1"/>
    </location>
</feature>
<dbReference type="InterPro" id="IPR023299">
    <property type="entry name" value="ATPase_P-typ_cyto_dom_N"/>
</dbReference>
<keyword evidence="1" id="KW-0479">Metal-binding</keyword>
<accession>A0A7J7LAB7</accession>
<comment type="caution">
    <text evidence="2">The sequence shown here is derived from an EMBL/GenBank/DDBJ whole genome shotgun (WGS) entry which is preliminary data.</text>
</comment>
<organism evidence="2 3">
    <name type="scientific">Kingdonia uniflora</name>
    <dbReference type="NCBI Taxonomy" id="39325"/>
    <lineage>
        <taxon>Eukaryota</taxon>
        <taxon>Viridiplantae</taxon>
        <taxon>Streptophyta</taxon>
        <taxon>Embryophyta</taxon>
        <taxon>Tracheophyta</taxon>
        <taxon>Spermatophyta</taxon>
        <taxon>Magnoliopsida</taxon>
        <taxon>Ranunculales</taxon>
        <taxon>Circaeasteraceae</taxon>
        <taxon>Kingdonia</taxon>
    </lineage>
</organism>
<gene>
    <name evidence="2" type="ORF">GIB67_015466</name>
</gene>
<dbReference type="Gene3D" id="3.40.1110.10">
    <property type="entry name" value="Calcium-transporting ATPase, cytoplasmic domain N"/>
    <property type="match status" value="1"/>
</dbReference>
<dbReference type="EMBL" id="JACGCM010002464">
    <property type="protein sequence ID" value="KAF6139509.1"/>
    <property type="molecule type" value="Genomic_DNA"/>
</dbReference>
<evidence type="ECO:0000313" key="2">
    <source>
        <dbReference type="EMBL" id="KAF6139509.1"/>
    </source>
</evidence>
<dbReference type="SUPFAM" id="SSF81660">
    <property type="entry name" value="Metal cation-transporting ATPase, ATP-binding domain N"/>
    <property type="match status" value="1"/>
</dbReference>
<evidence type="ECO:0000313" key="3">
    <source>
        <dbReference type="Proteomes" id="UP000541444"/>
    </source>
</evidence>
<name>A0A7J7LAB7_9MAGN</name>
<dbReference type="PANTHER" id="PTHR46594:SF4">
    <property type="entry name" value="P-TYPE CATION-TRANSPORTING ATPASE"/>
    <property type="match status" value="1"/>
</dbReference>
<proteinExistence type="predicted"/>
<dbReference type="OrthoDB" id="432719at2759"/>
<keyword evidence="3" id="KW-1185">Reference proteome</keyword>
<reference evidence="2 3" key="1">
    <citation type="journal article" date="2020" name="IScience">
        <title>Genome Sequencing of the Endangered Kingdonia uniflora (Circaeasteraceae, Ranunculales) Reveals Potential Mechanisms of Evolutionary Specialization.</title>
        <authorList>
            <person name="Sun Y."/>
            <person name="Deng T."/>
            <person name="Zhang A."/>
            <person name="Moore M.J."/>
            <person name="Landis J.B."/>
            <person name="Lin N."/>
            <person name="Zhang H."/>
            <person name="Zhang X."/>
            <person name="Huang J."/>
            <person name="Zhang X."/>
            <person name="Sun H."/>
            <person name="Wang H."/>
        </authorList>
    </citation>
    <scope>NUCLEOTIDE SEQUENCE [LARGE SCALE GENOMIC DNA]</scope>
    <source>
        <strain evidence="2">TB1705</strain>
        <tissue evidence="2">Leaf</tissue>
    </source>
</reference>
<evidence type="ECO:0000256" key="1">
    <source>
        <dbReference type="ARBA" id="ARBA00022723"/>
    </source>
</evidence>
<dbReference type="PANTHER" id="PTHR46594">
    <property type="entry name" value="P-TYPE CATION-TRANSPORTING ATPASE"/>
    <property type="match status" value="1"/>
</dbReference>
<dbReference type="GO" id="GO:0046872">
    <property type="term" value="F:metal ion binding"/>
    <property type="evidence" value="ECO:0007669"/>
    <property type="project" value="UniProtKB-KW"/>
</dbReference>
<dbReference type="AlphaFoldDB" id="A0A7J7LAB7"/>